<dbReference type="InParanoid" id="A0A4R6QTS4"/>
<dbReference type="Proteomes" id="UP000295361">
    <property type="component" value="Unassembled WGS sequence"/>
</dbReference>
<feature type="domain" description="DUF6701" evidence="2">
    <location>
        <begin position="607"/>
        <end position="1223"/>
    </location>
</feature>
<dbReference type="AlphaFoldDB" id="A0A4R6QTS4"/>
<feature type="signal peptide" evidence="1">
    <location>
        <begin position="1"/>
        <end position="21"/>
    </location>
</feature>
<dbReference type="Gene3D" id="2.60.120.200">
    <property type="match status" value="1"/>
</dbReference>
<evidence type="ECO:0000256" key="1">
    <source>
        <dbReference type="SAM" id="SignalP"/>
    </source>
</evidence>
<feature type="chain" id="PRO_5020624009" evidence="1">
    <location>
        <begin position="22"/>
        <end position="1225"/>
    </location>
</feature>
<evidence type="ECO:0000313" key="3">
    <source>
        <dbReference type="EMBL" id="TDP74984.1"/>
    </source>
</evidence>
<reference evidence="3 4" key="1">
    <citation type="submission" date="2019-03" db="EMBL/GenBank/DDBJ databases">
        <title>Genomic Encyclopedia of Type Strains, Phase IV (KMG-IV): sequencing the most valuable type-strain genomes for metagenomic binning, comparative biology and taxonomic classification.</title>
        <authorList>
            <person name="Goeker M."/>
        </authorList>
    </citation>
    <scope>NUCLEOTIDE SEQUENCE [LARGE SCALE GENOMIC DNA]</scope>
    <source>
        <strain evidence="3 4">DSM 16998</strain>
    </source>
</reference>
<dbReference type="RefSeq" id="WP_166651862.1">
    <property type="nucleotide sequence ID" value="NZ_SNXS01000001.1"/>
</dbReference>
<name>A0A4R6QTS4_9BURK</name>
<organism evidence="3 4">
    <name type="scientific">Roseateles toxinivorans</name>
    <dbReference type="NCBI Taxonomy" id="270368"/>
    <lineage>
        <taxon>Bacteria</taxon>
        <taxon>Pseudomonadati</taxon>
        <taxon>Pseudomonadota</taxon>
        <taxon>Betaproteobacteria</taxon>
        <taxon>Burkholderiales</taxon>
        <taxon>Sphaerotilaceae</taxon>
        <taxon>Roseateles</taxon>
    </lineage>
</organism>
<evidence type="ECO:0000313" key="4">
    <source>
        <dbReference type="Proteomes" id="UP000295361"/>
    </source>
</evidence>
<gene>
    <name evidence="3" type="ORF">DES47_1011054</name>
</gene>
<comment type="caution">
    <text evidence="3">The sequence shown here is derived from an EMBL/GenBank/DDBJ whole genome shotgun (WGS) entry which is preliminary data.</text>
</comment>
<accession>A0A4R6QTS4</accession>
<keyword evidence="4" id="KW-1185">Reference proteome</keyword>
<dbReference type="InterPro" id="IPR013320">
    <property type="entry name" value="ConA-like_dom_sf"/>
</dbReference>
<keyword evidence="1" id="KW-0732">Signal</keyword>
<dbReference type="InterPro" id="IPR046524">
    <property type="entry name" value="DUF6701"/>
</dbReference>
<protein>
    <submittedName>
        <fullName evidence="3">MSHA biogenesis protein MshQ</fullName>
    </submittedName>
</protein>
<evidence type="ECO:0000259" key="2">
    <source>
        <dbReference type="Pfam" id="PF20419"/>
    </source>
</evidence>
<dbReference type="Pfam" id="PF13385">
    <property type="entry name" value="Laminin_G_3"/>
    <property type="match status" value="1"/>
</dbReference>
<dbReference type="Pfam" id="PF20419">
    <property type="entry name" value="DUF6701"/>
    <property type="match status" value="1"/>
</dbReference>
<sequence length="1225" mass="124514">MSWARLWLMVAALLAASSASAQTYTSGSTTYNFIDSSAHSKIGYNTTPYKFNASSGCGTAPPVLDDTLSDSIPIGFTFVFGASSYTSLYVMSNGRLQFGNTTCGSGTASVGPPQTYPYGYPNASMNGTMKVFGVDLDSTNLIDKPNYPSASKKTPCASIATCYVSVATLGNAPARQFVVTWKNVPEWVTSTNTSGSFDLQIILNEDGSFVYQYGNNISHGGTGTAQVGWQVSTTNYQVLSFGAATEPTANSAIKFFLPAPLANYAFDESAWVSGVANQVLDSSAGARSGSAMGTAQTSSTGKVCRSADIAPNSAAGKVDAVRTGVNIGDTALSLLGTGTVTLWYRANSAWSSSSAQLLDATAVNGQWFFLTKTAGGALLFEVKDSTGAVRSVTTPAQSFSANTWVHIAVTWNFNGNAGSNQDNLQVFVNAAAPTASAFTSSGTVTAQAGYLHVGDNVSGFVDTLGSVNSANGFIDEVQIYNYVLTTAQVNTVMNATRPCPAFVIDHLEIQHASGNGITCAPSTVTVRACQNASCSVPYTGGISGTLNATGSPAVNWDGSTGAASGSRFTIAAGSSSVTKSLQVTTPGSVLLGVGALSPSTSTGNTCNFGSPSCSFSAVDAGFVLSVPSHISDAVRAITVTAVKKADNSQACTPAFASVTKAVTFSCTYVNPATGTLPVRVGGAALNASNNLTAACSATGANVNLSFDASGVAQVNLQYADVGTMTLAARYAPSSGLESNLVMTGSAGFTTVPQGFKLSAIKCSTSGTGNCVATGAGNNPAPSPVSASVADTDPAFIAAGKNFSATVTAINASNNATPNYGKESSPEGVKLMVAVKLPSGGSAPPLTNASGFGSFSTGVATGTTFSWPEVGTITLTPVVASGNYLGANSVAEPSLGNVQGTPVNVGRFVPARFGLSTPSATLRSAAACTPASTFSYLDENFSLAFTLTAQNALGATTVNYQGGLAKLNPTVAGVWNLAGIGGSTVFSIGTSRLLLGASDGSWANGVAGITLEAQARRAAAPDGPFDTASFGIAPRDSDGVLMAAYDLAIAGGASDRTRLATVPLRFGRLRLMNAMGAQDRDLSMPLAAQYWNGSGFVDNTLDSCTRIAPSQVGFGNYRKTLIAADSNLAAGPVTVSAGRARLILSKPGGGRSGSFDVALSLSSSATASTCMAGFSPSPADAATAGAGMSYLRGAWCGSSYVKDPSARATFGLYRGADNLIYQRENY</sequence>
<proteinExistence type="predicted"/>
<dbReference type="EMBL" id="SNXS01000001">
    <property type="protein sequence ID" value="TDP74984.1"/>
    <property type="molecule type" value="Genomic_DNA"/>
</dbReference>
<dbReference type="SUPFAM" id="SSF49899">
    <property type="entry name" value="Concanavalin A-like lectins/glucanases"/>
    <property type="match status" value="1"/>
</dbReference>